<gene>
    <name evidence="4" type="ORF">F503_04369</name>
</gene>
<dbReference type="Pfam" id="PF24535">
    <property type="entry name" value="DUF7598"/>
    <property type="match status" value="1"/>
</dbReference>
<dbReference type="HOGENOM" id="CLU_066685_1_0_1"/>
<dbReference type="VEuPathDB" id="FungiDB:F503_04369"/>
<evidence type="ECO:0000313" key="4">
    <source>
        <dbReference type="EMBL" id="EPE08782.1"/>
    </source>
</evidence>
<protein>
    <recommendedName>
        <fullName evidence="3">DUF7598 domain-containing protein</fullName>
    </recommendedName>
</protein>
<dbReference type="STRING" id="1262450.S3C7J0"/>
<reference evidence="4 5" key="1">
    <citation type="journal article" date="2013" name="BMC Genomics">
        <title>The genome and transcriptome of the pine saprophyte Ophiostoma piceae, and a comparison with the bark beetle-associated pine pathogen Grosmannia clavigera.</title>
        <authorList>
            <person name="Haridas S."/>
            <person name="Wang Y."/>
            <person name="Lim L."/>
            <person name="Massoumi Alamouti S."/>
            <person name="Jackman S."/>
            <person name="Docking R."/>
            <person name="Robertson G."/>
            <person name="Birol I."/>
            <person name="Bohlmann J."/>
            <person name="Breuil C."/>
        </authorList>
    </citation>
    <scope>NUCLEOTIDE SEQUENCE [LARGE SCALE GENOMIC DNA]</scope>
    <source>
        <strain evidence="4 5">UAMH 11346</strain>
    </source>
</reference>
<keyword evidence="5" id="KW-1185">Reference proteome</keyword>
<accession>S3C7J0</accession>
<organism evidence="4 5">
    <name type="scientific">Ophiostoma piceae (strain UAMH 11346)</name>
    <name type="common">Sap stain fungus</name>
    <dbReference type="NCBI Taxonomy" id="1262450"/>
    <lineage>
        <taxon>Eukaryota</taxon>
        <taxon>Fungi</taxon>
        <taxon>Dikarya</taxon>
        <taxon>Ascomycota</taxon>
        <taxon>Pezizomycotina</taxon>
        <taxon>Sordariomycetes</taxon>
        <taxon>Sordariomycetidae</taxon>
        <taxon>Ophiostomatales</taxon>
        <taxon>Ophiostomataceae</taxon>
        <taxon>Ophiostoma</taxon>
    </lineage>
</organism>
<feature type="region of interest" description="Disordered" evidence="1">
    <location>
        <begin position="250"/>
        <end position="269"/>
    </location>
</feature>
<keyword evidence="2" id="KW-0472">Membrane</keyword>
<keyword evidence="2" id="KW-0812">Transmembrane</keyword>
<dbReference type="eggNOG" id="ENOG502SAQI">
    <property type="taxonomic scope" value="Eukaryota"/>
</dbReference>
<dbReference type="Proteomes" id="UP000016923">
    <property type="component" value="Unassembled WGS sequence"/>
</dbReference>
<name>S3C7J0_OPHP1</name>
<proteinExistence type="predicted"/>
<feature type="region of interest" description="Disordered" evidence="1">
    <location>
        <begin position="306"/>
        <end position="344"/>
    </location>
</feature>
<evidence type="ECO:0000256" key="2">
    <source>
        <dbReference type="SAM" id="Phobius"/>
    </source>
</evidence>
<sequence>MFDLAQNTKMRGIGYKALNVLRPCNIIALLMIAVASWVMVVMTGVTGQFFFFDAVAHVFISSISIFLILTEVQFGPLKRYFERAWPVFAERHGFLWLGSAMVVLGCDMLANLNKPAFSIDNLGLPLWRVILAAGILSLTFGFFNFAATLIFRDGPSGLTARMIRNDGNLADGGKFGPLDGKNPSDYYASSSLSSRNAGLNRYNSTKEEMLFSGNSGNGSMGDVESAVEQTAPSGGIGARLKRVTQVFKKSPLAGHGSPHGGENGIDLNGKKIHISRPIPVGGYDDENAGHGGGDYYNMHAHDAATAVGSDDDERGAPSAYHEDRSSPIIPDIRRPPTAMHPALSSSHYSVANMDRF</sequence>
<feature type="transmembrane region" description="Helical" evidence="2">
    <location>
        <begin position="49"/>
        <end position="72"/>
    </location>
</feature>
<dbReference type="InterPro" id="IPR056019">
    <property type="entry name" value="DUF7598"/>
</dbReference>
<evidence type="ECO:0000259" key="3">
    <source>
        <dbReference type="Pfam" id="PF24535"/>
    </source>
</evidence>
<feature type="region of interest" description="Disordered" evidence="1">
    <location>
        <begin position="210"/>
        <end position="238"/>
    </location>
</feature>
<feature type="domain" description="DUF7598" evidence="3">
    <location>
        <begin position="14"/>
        <end position="150"/>
    </location>
</feature>
<keyword evidence="2" id="KW-1133">Transmembrane helix</keyword>
<feature type="transmembrane region" description="Helical" evidence="2">
    <location>
        <begin position="93"/>
        <end position="110"/>
    </location>
</feature>
<dbReference type="EMBL" id="KE148148">
    <property type="protein sequence ID" value="EPE08782.1"/>
    <property type="molecule type" value="Genomic_DNA"/>
</dbReference>
<evidence type="ECO:0000313" key="5">
    <source>
        <dbReference type="Proteomes" id="UP000016923"/>
    </source>
</evidence>
<evidence type="ECO:0000256" key="1">
    <source>
        <dbReference type="SAM" id="MobiDB-lite"/>
    </source>
</evidence>
<dbReference type="OrthoDB" id="5327148at2759"/>
<feature type="transmembrane region" description="Helical" evidence="2">
    <location>
        <begin position="130"/>
        <end position="151"/>
    </location>
</feature>
<dbReference type="OMA" id="PSAYHED"/>
<dbReference type="AlphaFoldDB" id="S3C7J0"/>
<feature type="transmembrane region" description="Helical" evidence="2">
    <location>
        <begin position="20"/>
        <end position="43"/>
    </location>
</feature>